<evidence type="ECO:0000313" key="2">
    <source>
        <dbReference type="Proteomes" id="UP000037237"/>
    </source>
</evidence>
<dbReference type="AlphaFoldDB" id="A0A0M0BVM3"/>
<gene>
    <name evidence="1" type="ORF">AC477_02600</name>
</gene>
<reference evidence="1 2" key="1">
    <citation type="submission" date="2015-06" db="EMBL/GenBank/DDBJ databases">
        <title>New insights into the roles of widespread benthic archaea in carbon and nitrogen cycling.</title>
        <authorList>
            <person name="Lazar C.S."/>
            <person name="Baker B.J."/>
            <person name="Seitz K.W."/>
            <person name="Hyde A.S."/>
            <person name="Dick G.J."/>
            <person name="Hinrichs K.-U."/>
            <person name="Teske A.P."/>
        </authorList>
    </citation>
    <scope>NUCLEOTIDE SEQUENCE [LARGE SCALE GENOMIC DNA]</scope>
    <source>
        <strain evidence="1">SG8-32-1</strain>
    </source>
</reference>
<dbReference type="Proteomes" id="UP000037237">
    <property type="component" value="Unassembled WGS sequence"/>
</dbReference>
<dbReference type="EMBL" id="LFWU01000057">
    <property type="protein sequence ID" value="KON32668.1"/>
    <property type="molecule type" value="Genomic_DNA"/>
</dbReference>
<protein>
    <submittedName>
        <fullName evidence="1">Uncharacterized protein</fullName>
    </submittedName>
</protein>
<name>A0A0M0BVM3_9ARCH</name>
<evidence type="ECO:0000313" key="1">
    <source>
        <dbReference type="EMBL" id="KON32668.1"/>
    </source>
</evidence>
<proteinExistence type="predicted"/>
<comment type="caution">
    <text evidence="1">The sequence shown here is derived from an EMBL/GenBank/DDBJ whole genome shotgun (WGS) entry which is preliminary data.</text>
</comment>
<accession>A0A0M0BVM3</accession>
<sequence length="271" mass="30076">MKKSSILLGALSLVLIISILFTTIQYYNVLSIKSDMLSLQSEISQLDQATVDRDTIIIWLDRALHLAEIRTNLQLQNASKYLKTLPNQNGEEKTTKVFLISTAAGYHYLPTMEFTTDLFKIKSISNWSRGILELTQNRSILLSRWGWTFDAGGLSAGNYEYQIGTYAQNPVLIIGATIKNDYSSADFGETVGNRSGKYFSSISLGVNLYGQNDSLIEASPIKNTWTSSKTAVGGASFLLEAGQSKQVIFYLSPSSLDIDHYEIYVSSLSPY</sequence>
<organism evidence="1 2">
    <name type="scientific">miscellaneous Crenarchaeota group-1 archaeon SG8-32-1</name>
    <dbReference type="NCBI Taxonomy" id="1685124"/>
    <lineage>
        <taxon>Archaea</taxon>
        <taxon>Candidatus Bathyarchaeota</taxon>
        <taxon>MCG-1</taxon>
    </lineage>
</organism>